<gene>
    <name evidence="1" type="ORF">GCM10010993_06420</name>
</gene>
<evidence type="ECO:0000313" key="1">
    <source>
        <dbReference type="EMBL" id="GGC30205.1"/>
    </source>
</evidence>
<protein>
    <submittedName>
        <fullName evidence="1">Uncharacterized protein</fullName>
    </submittedName>
</protein>
<reference evidence="2" key="1">
    <citation type="journal article" date="2019" name="Int. J. Syst. Evol. Microbiol.">
        <title>The Global Catalogue of Microorganisms (GCM) 10K type strain sequencing project: providing services to taxonomists for standard genome sequencing and annotation.</title>
        <authorList>
            <consortium name="The Broad Institute Genomics Platform"/>
            <consortium name="The Broad Institute Genome Sequencing Center for Infectious Disease"/>
            <person name="Wu L."/>
            <person name="Ma J."/>
        </authorList>
    </citation>
    <scope>NUCLEOTIDE SEQUENCE [LARGE SCALE GENOMIC DNA]</scope>
    <source>
        <strain evidence="2">CGMCC 1.12479</strain>
    </source>
</reference>
<comment type="caution">
    <text evidence="1">The sequence shown here is derived from an EMBL/GenBank/DDBJ whole genome shotgun (WGS) entry which is preliminary data.</text>
</comment>
<keyword evidence="2" id="KW-1185">Reference proteome</keyword>
<dbReference type="RefSeq" id="WP_188439636.1">
    <property type="nucleotide sequence ID" value="NZ_BMFD01000002.1"/>
</dbReference>
<name>A0ABQ1LXD2_9BACT</name>
<sequence length="224" mass="26081">MKLIMILRITTFLCFSLFWLYSFEGNAQIEKDVVYYNSGFNSVTINSRTIGIKGTPFLFDDAVYGDILLPNGKTHLKIPFNFEMVNEELVIKIAGDDNPPFPVRKWISVETKDENPRKFVLENIQAKPRIVEYLGEWEGFKIVALHSKKLYKPTHLPDSYSAPQYDTYQHFIRFFKIKGLQFEELKINQFVKDLGGKEIKDFIKSNKLKVDDPVDLKMLLQSLN</sequence>
<evidence type="ECO:0000313" key="2">
    <source>
        <dbReference type="Proteomes" id="UP000635885"/>
    </source>
</evidence>
<organism evidence="1 2">
    <name type="scientific">Belliella aquatica</name>
    <dbReference type="NCBI Taxonomy" id="1323734"/>
    <lineage>
        <taxon>Bacteria</taxon>
        <taxon>Pseudomonadati</taxon>
        <taxon>Bacteroidota</taxon>
        <taxon>Cytophagia</taxon>
        <taxon>Cytophagales</taxon>
        <taxon>Cyclobacteriaceae</taxon>
        <taxon>Belliella</taxon>
    </lineage>
</organism>
<dbReference type="Proteomes" id="UP000635885">
    <property type="component" value="Unassembled WGS sequence"/>
</dbReference>
<dbReference type="EMBL" id="BMFD01000002">
    <property type="protein sequence ID" value="GGC30205.1"/>
    <property type="molecule type" value="Genomic_DNA"/>
</dbReference>
<proteinExistence type="predicted"/>
<accession>A0ABQ1LXD2</accession>